<evidence type="ECO:0000256" key="2">
    <source>
        <dbReference type="PIRNR" id="PIRNR006241"/>
    </source>
</evidence>
<feature type="active site" description="Proton donor/acceptor" evidence="3">
    <location>
        <position position="149"/>
    </location>
</feature>
<name>A0A9W6NVR9_9PSEU</name>
<dbReference type="Gene3D" id="3.20.20.150">
    <property type="entry name" value="Divalent-metal-dependent TIM barrel enzymes"/>
    <property type="match status" value="1"/>
</dbReference>
<dbReference type="InterPro" id="IPR050417">
    <property type="entry name" value="Sugar_Epim/Isomerase"/>
</dbReference>
<dbReference type="GO" id="GO:0016853">
    <property type="term" value="F:isomerase activity"/>
    <property type="evidence" value="ECO:0007669"/>
    <property type="project" value="UniProtKB-KW"/>
</dbReference>
<dbReference type="InterPro" id="IPR013022">
    <property type="entry name" value="Xyl_isomerase-like_TIM-brl"/>
</dbReference>
<evidence type="ECO:0000313" key="6">
    <source>
        <dbReference type="Proteomes" id="UP001143463"/>
    </source>
</evidence>
<dbReference type="Proteomes" id="UP001143463">
    <property type="component" value="Unassembled WGS sequence"/>
</dbReference>
<evidence type="ECO:0000256" key="3">
    <source>
        <dbReference type="PIRSR" id="PIRSR006241-50"/>
    </source>
</evidence>
<evidence type="ECO:0000256" key="1">
    <source>
        <dbReference type="ARBA" id="ARBA00023235"/>
    </source>
</evidence>
<dbReference type="AlphaFoldDB" id="A0A9W6NVR9"/>
<dbReference type="EMBL" id="BSFQ01000005">
    <property type="protein sequence ID" value="GLL10677.1"/>
    <property type="molecule type" value="Genomic_DNA"/>
</dbReference>
<feature type="domain" description="Xylose isomerase-like TIM barrel" evidence="4">
    <location>
        <begin position="52"/>
        <end position="252"/>
    </location>
</feature>
<dbReference type="Pfam" id="PF01261">
    <property type="entry name" value="AP_endonuc_2"/>
    <property type="match status" value="1"/>
</dbReference>
<dbReference type="RefSeq" id="WP_231498048.1">
    <property type="nucleotide sequence ID" value="NZ_BAAAUZ010000002.1"/>
</dbReference>
<dbReference type="InterPro" id="IPR036237">
    <property type="entry name" value="Xyl_isomerase-like_sf"/>
</dbReference>
<dbReference type="PIRSF" id="PIRSF006241">
    <property type="entry name" value="HyI"/>
    <property type="match status" value="1"/>
</dbReference>
<dbReference type="InterPro" id="IPR026040">
    <property type="entry name" value="HyI-like"/>
</dbReference>
<dbReference type="PANTHER" id="PTHR43489">
    <property type="entry name" value="ISOMERASE"/>
    <property type="match status" value="1"/>
</dbReference>
<evidence type="ECO:0000313" key="5">
    <source>
        <dbReference type="EMBL" id="GLL10677.1"/>
    </source>
</evidence>
<reference evidence="5" key="1">
    <citation type="journal article" date="2014" name="Int. J. Syst. Evol. Microbiol.">
        <title>Complete genome sequence of Corynebacterium casei LMG S-19264T (=DSM 44701T), isolated from a smear-ripened cheese.</title>
        <authorList>
            <consortium name="US DOE Joint Genome Institute (JGI-PGF)"/>
            <person name="Walter F."/>
            <person name="Albersmeier A."/>
            <person name="Kalinowski J."/>
            <person name="Ruckert C."/>
        </authorList>
    </citation>
    <scope>NUCLEOTIDE SEQUENCE</scope>
    <source>
        <strain evidence="5">VKM Ac-1069</strain>
    </source>
</reference>
<organism evidence="5 6">
    <name type="scientific">Pseudonocardia halophobica</name>
    <dbReference type="NCBI Taxonomy" id="29401"/>
    <lineage>
        <taxon>Bacteria</taxon>
        <taxon>Bacillati</taxon>
        <taxon>Actinomycetota</taxon>
        <taxon>Actinomycetes</taxon>
        <taxon>Pseudonocardiales</taxon>
        <taxon>Pseudonocardiaceae</taxon>
        <taxon>Pseudonocardia</taxon>
    </lineage>
</organism>
<proteinExistence type="inferred from homology"/>
<comment type="similarity">
    <text evidence="2">Belongs to the hyi family.</text>
</comment>
<comment type="caution">
    <text evidence="5">The sequence shown here is derived from an EMBL/GenBank/DDBJ whole genome shotgun (WGS) entry which is preliminary data.</text>
</comment>
<protein>
    <submittedName>
        <fullName evidence="5">Hydroxypyruvate isomerase</fullName>
    </submittedName>
</protein>
<gene>
    <name evidence="5" type="ORF">GCM10017577_18170</name>
</gene>
<evidence type="ECO:0000259" key="4">
    <source>
        <dbReference type="Pfam" id="PF01261"/>
    </source>
</evidence>
<reference evidence="5" key="2">
    <citation type="submission" date="2023-01" db="EMBL/GenBank/DDBJ databases">
        <authorList>
            <person name="Sun Q."/>
            <person name="Evtushenko L."/>
        </authorList>
    </citation>
    <scope>NUCLEOTIDE SEQUENCE</scope>
    <source>
        <strain evidence="5">VKM Ac-1069</strain>
    </source>
</reference>
<dbReference type="SUPFAM" id="SSF51658">
    <property type="entry name" value="Xylose isomerase-like"/>
    <property type="match status" value="1"/>
</dbReference>
<accession>A0A9W6NVR9</accession>
<feature type="active site" description="Proton donor/acceptor" evidence="3">
    <location>
        <position position="247"/>
    </location>
</feature>
<keyword evidence="6" id="KW-1185">Reference proteome</keyword>
<keyword evidence="1 2" id="KW-0413">Isomerase</keyword>
<sequence length="269" mass="28961">MIHAVIDTGSTYRLAVSAEMVFVDLPFLERVERLSGLGYEVEIWDWTRKDVDALAATGATFSSMTGYVTGTLADPDGAEELLRTAEESLKVAEQLDCPRLNLHGTGLDGDGLPVIPSEIVTPTMWLTTAKTLTRLAELGERAGRVFTLENLNTAVDHPGVPFARAADTIALVEAVDSPHLRLNLDLYHAQIGEGNLVRLVERALPLVGEIQVADVPGRCEPGTGEIHYPAVAAALDRLGYTGVVGLEGWASGDSDLALDRFRTAFTIPR</sequence>